<dbReference type="EMBL" id="JABANO010012719">
    <property type="protein sequence ID" value="KAF4741312.1"/>
    <property type="molecule type" value="Genomic_DNA"/>
</dbReference>
<gene>
    <name evidence="1" type="ORF">FOZ63_023101</name>
</gene>
<evidence type="ECO:0000313" key="2">
    <source>
        <dbReference type="Proteomes" id="UP000553632"/>
    </source>
</evidence>
<organism evidence="1 2">
    <name type="scientific">Perkinsus olseni</name>
    <name type="common">Perkinsus atlanticus</name>
    <dbReference type="NCBI Taxonomy" id="32597"/>
    <lineage>
        <taxon>Eukaryota</taxon>
        <taxon>Sar</taxon>
        <taxon>Alveolata</taxon>
        <taxon>Perkinsozoa</taxon>
        <taxon>Perkinsea</taxon>
        <taxon>Perkinsida</taxon>
        <taxon>Perkinsidae</taxon>
        <taxon>Perkinsus</taxon>
    </lineage>
</organism>
<dbReference type="Proteomes" id="UP000553632">
    <property type="component" value="Unassembled WGS sequence"/>
</dbReference>
<keyword evidence="2" id="KW-1185">Reference proteome</keyword>
<name>A0A7J6T9A7_PEROL</name>
<comment type="caution">
    <text evidence="1">The sequence shown here is derived from an EMBL/GenBank/DDBJ whole genome shotgun (WGS) entry which is preliminary data.</text>
</comment>
<evidence type="ECO:0000313" key="1">
    <source>
        <dbReference type="EMBL" id="KAF4741312.1"/>
    </source>
</evidence>
<proteinExistence type="predicted"/>
<protein>
    <submittedName>
        <fullName evidence="1">Uncharacterized protein</fullName>
    </submittedName>
</protein>
<reference evidence="1 2" key="1">
    <citation type="submission" date="2020-04" db="EMBL/GenBank/DDBJ databases">
        <title>Perkinsus olseni comparative genomics.</title>
        <authorList>
            <person name="Bogema D.R."/>
        </authorList>
    </citation>
    <scope>NUCLEOTIDE SEQUENCE [LARGE SCALE GENOMIC DNA]</scope>
    <source>
        <strain evidence="1 2">ATCC PRA-207</strain>
    </source>
</reference>
<accession>A0A7J6T9A7</accession>
<dbReference type="AlphaFoldDB" id="A0A7J6T9A7"/>
<sequence>MPTFQAKGVILRSQTLRAKGVQVGSLDESPRATLKEMKAHGVGPPDSGVITFKEMSPRWSSRGGRRKEDDVLSPWADVTYAVDAVVIYSIRPGKSTGRGKMRLGEICVITDCQRAIDILVGLAKRRLCRGIVVQYIRQRALDLRVNVELQYVRSKSCVGTRRADQLAKLLSLHGDDPPFIVPVYRTVVSERVRTSVEQGEDTLYESEVRKLGRSIREFVLTASALKMLRGLEGCRNLWGLISGQSRLRYCRSRIDGGSDECPNCDAQVTEDGETVTRSRDLAMVL</sequence>